<dbReference type="CDD" id="cd20085">
    <property type="entry name" value="XPF_nuclease_Mms4"/>
    <property type="match status" value="1"/>
</dbReference>
<comment type="subcellular location">
    <subcellularLocation>
        <location evidence="2">Nucleus</location>
    </subcellularLocation>
</comment>
<dbReference type="GO" id="GO:0008821">
    <property type="term" value="F:crossover junction DNA endonuclease activity"/>
    <property type="evidence" value="ECO:0007669"/>
    <property type="project" value="TreeGrafter"/>
</dbReference>
<keyword evidence="4" id="KW-0540">Nuclease</keyword>
<evidence type="ECO:0000256" key="8">
    <source>
        <dbReference type="ARBA" id="ARBA00022801"/>
    </source>
</evidence>
<evidence type="ECO:0000313" key="15">
    <source>
        <dbReference type="EMBL" id="CAG8504067.1"/>
    </source>
</evidence>
<dbReference type="Proteomes" id="UP000789759">
    <property type="component" value="Unassembled WGS sequence"/>
</dbReference>
<dbReference type="EMBL" id="CAJVQA010001138">
    <property type="protein sequence ID" value="CAG8504067.1"/>
    <property type="molecule type" value="Genomic_DNA"/>
</dbReference>
<dbReference type="Gene3D" id="3.40.50.10130">
    <property type="match status" value="1"/>
</dbReference>
<keyword evidence="6" id="KW-0255">Endonuclease</keyword>
<organism evidence="15 16">
    <name type="scientific">Cetraspora pellucida</name>
    <dbReference type="NCBI Taxonomy" id="1433469"/>
    <lineage>
        <taxon>Eukaryota</taxon>
        <taxon>Fungi</taxon>
        <taxon>Fungi incertae sedis</taxon>
        <taxon>Mucoromycota</taxon>
        <taxon>Glomeromycotina</taxon>
        <taxon>Glomeromycetes</taxon>
        <taxon>Diversisporales</taxon>
        <taxon>Gigasporaceae</taxon>
        <taxon>Cetraspora</taxon>
    </lineage>
</organism>
<evidence type="ECO:0000256" key="9">
    <source>
        <dbReference type="ARBA" id="ARBA00022842"/>
    </source>
</evidence>
<protein>
    <submittedName>
        <fullName evidence="15">10878_t:CDS:1</fullName>
    </submittedName>
</protein>
<comment type="caution">
    <text evidence="15">The sequence shown here is derived from an EMBL/GenBank/DDBJ whole genome shotgun (WGS) entry which is preliminary data.</text>
</comment>
<dbReference type="SMART" id="SM00891">
    <property type="entry name" value="ERCC4"/>
    <property type="match status" value="1"/>
</dbReference>
<dbReference type="InterPro" id="IPR047521">
    <property type="entry name" value="XPF_nuclease_EME1_ascomycetes"/>
</dbReference>
<accession>A0A9N8ZQV8</accession>
<evidence type="ECO:0000256" key="10">
    <source>
        <dbReference type="ARBA" id="ARBA00023172"/>
    </source>
</evidence>
<feature type="domain" description="ERCC4" evidence="14">
    <location>
        <begin position="90"/>
        <end position="347"/>
    </location>
</feature>
<dbReference type="FunFam" id="1.10.150.670:FF:000004">
    <property type="entry name" value="Crossover junction endonuclease EME1"/>
    <property type="match status" value="1"/>
</dbReference>
<evidence type="ECO:0000256" key="3">
    <source>
        <dbReference type="ARBA" id="ARBA00005313"/>
    </source>
</evidence>
<keyword evidence="9" id="KW-0460">Magnesium</keyword>
<keyword evidence="12" id="KW-0539">Nucleus</keyword>
<dbReference type="InterPro" id="IPR033310">
    <property type="entry name" value="Mms4/EME1/EME2"/>
</dbReference>
<reference evidence="15" key="1">
    <citation type="submission" date="2021-06" db="EMBL/GenBank/DDBJ databases">
        <authorList>
            <person name="Kallberg Y."/>
            <person name="Tangrot J."/>
            <person name="Rosling A."/>
        </authorList>
    </citation>
    <scope>NUCLEOTIDE SEQUENCE</scope>
    <source>
        <strain evidence="15">FL966</strain>
    </source>
</reference>
<keyword evidence="11" id="KW-0234">DNA repair</keyword>
<keyword evidence="8" id="KW-0378">Hydrolase</keyword>
<evidence type="ECO:0000256" key="13">
    <source>
        <dbReference type="ARBA" id="ARBA00023254"/>
    </source>
</evidence>
<dbReference type="PANTHER" id="PTHR21077">
    <property type="entry name" value="EME1 PROTEIN"/>
    <property type="match status" value="1"/>
</dbReference>
<keyword evidence="13" id="KW-0469">Meiosis</keyword>
<dbReference type="GO" id="GO:0048476">
    <property type="term" value="C:Holliday junction resolvase complex"/>
    <property type="evidence" value="ECO:0007669"/>
    <property type="project" value="InterPro"/>
</dbReference>
<evidence type="ECO:0000256" key="6">
    <source>
        <dbReference type="ARBA" id="ARBA00022759"/>
    </source>
</evidence>
<comment type="similarity">
    <text evidence="3">Belongs to the EME1/MMS4 family.</text>
</comment>
<evidence type="ECO:0000256" key="4">
    <source>
        <dbReference type="ARBA" id="ARBA00022722"/>
    </source>
</evidence>
<dbReference type="GO" id="GO:0046872">
    <property type="term" value="F:metal ion binding"/>
    <property type="evidence" value="ECO:0007669"/>
    <property type="project" value="UniProtKB-KW"/>
</dbReference>
<dbReference type="InterPro" id="IPR006166">
    <property type="entry name" value="ERCC4_domain"/>
</dbReference>
<evidence type="ECO:0000256" key="12">
    <source>
        <dbReference type="ARBA" id="ARBA00023242"/>
    </source>
</evidence>
<dbReference type="GO" id="GO:0031573">
    <property type="term" value="P:mitotic intra-S DNA damage checkpoint signaling"/>
    <property type="evidence" value="ECO:0007669"/>
    <property type="project" value="TreeGrafter"/>
</dbReference>
<dbReference type="Gene3D" id="1.10.150.670">
    <property type="entry name" value="Crossover junction endonuclease EME1, DNA-binding domain"/>
    <property type="match status" value="1"/>
</dbReference>
<dbReference type="OrthoDB" id="343092at2759"/>
<sequence length="398" mass="46517">MNQTMIYRLFAIAITVEIFTEKIEKVSNENYELDMLNEKRHYTHNTGKSNVEEKNKNWNVNEEREAEKQKEKQFQQVNKLKYDKLEMTREMIVDIENSLVEGTLGTLIRDHLEQKMMTINTFQHSVPGIIKFRRKVTAEWNDELSAFVPIPETIQEEIYIFYYLEIETFVQFIENDSLHTHIISLQKIFHNKKLVLLIKGFDGYCRKKKIQHNRTFANAVRTGIDLCVEKDGQSKKKQTIIKGPDQEKIEEELIWLQLIAKVMIVHTKDTEETAEIIGVLSSDIAKIPYKNRNGELNFWVENQIRTGTGYSDTWCRMLQEVQHVTEPVAKGILNRHSTIKSLYDAYNGCHTQEEAENLLTDVEIPNNGLGHRNRYVNKALSKRIYEIFMGNNADAIIS</sequence>
<proteinExistence type="inferred from homology"/>
<dbReference type="AlphaFoldDB" id="A0A9N8ZQV8"/>
<evidence type="ECO:0000256" key="7">
    <source>
        <dbReference type="ARBA" id="ARBA00022763"/>
    </source>
</evidence>
<evidence type="ECO:0000313" key="16">
    <source>
        <dbReference type="Proteomes" id="UP000789759"/>
    </source>
</evidence>
<keyword evidence="16" id="KW-1185">Reference proteome</keyword>
<gene>
    <name evidence="15" type="ORF">CPELLU_LOCUS2594</name>
</gene>
<comment type="cofactor">
    <cofactor evidence="1">
        <name>Mg(2+)</name>
        <dbReference type="ChEBI" id="CHEBI:18420"/>
    </cofactor>
</comment>
<keyword evidence="10" id="KW-0233">DNA recombination</keyword>
<evidence type="ECO:0000256" key="11">
    <source>
        <dbReference type="ARBA" id="ARBA00023204"/>
    </source>
</evidence>
<dbReference type="GO" id="GO:0031297">
    <property type="term" value="P:replication fork processing"/>
    <property type="evidence" value="ECO:0007669"/>
    <property type="project" value="TreeGrafter"/>
</dbReference>
<keyword evidence="5" id="KW-0479">Metal-binding</keyword>
<evidence type="ECO:0000256" key="1">
    <source>
        <dbReference type="ARBA" id="ARBA00001946"/>
    </source>
</evidence>
<keyword evidence="7" id="KW-0227">DNA damage</keyword>
<evidence type="ECO:0000259" key="14">
    <source>
        <dbReference type="SMART" id="SM00891"/>
    </source>
</evidence>
<dbReference type="GO" id="GO:0005634">
    <property type="term" value="C:nucleus"/>
    <property type="evidence" value="ECO:0007669"/>
    <property type="project" value="UniProtKB-SubCell"/>
</dbReference>
<evidence type="ECO:0000256" key="2">
    <source>
        <dbReference type="ARBA" id="ARBA00004123"/>
    </source>
</evidence>
<name>A0A9N8ZQV8_9GLOM</name>
<dbReference type="GO" id="GO:0006302">
    <property type="term" value="P:double-strand break repair"/>
    <property type="evidence" value="ECO:0007669"/>
    <property type="project" value="TreeGrafter"/>
</dbReference>
<dbReference type="GO" id="GO:0003677">
    <property type="term" value="F:DNA binding"/>
    <property type="evidence" value="ECO:0007669"/>
    <property type="project" value="InterPro"/>
</dbReference>
<evidence type="ECO:0000256" key="5">
    <source>
        <dbReference type="ARBA" id="ARBA00022723"/>
    </source>
</evidence>
<dbReference type="PANTHER" id="PTHR21077:SF5">
    <property type="entry name" value="CROSSOVER JUNCTION ENDONUCLEASE MMS4"/>
    <property type="match status" value="1"/>
</dbReference>
<dbReference type="Pfam" id="PF21292">
    <property type="entry name" value="EME1-MUS81_C"/>
    <property type="match status" value="1"/>
</dbReference>
<dbReference type="GO" id="GO:0000712">
    <property type="term" value="P:resolution of meiotic recombination intermediates"/>
    <property type="evidence" value="ECO:0007669"/>
    <property type="project" value="TreeGrafter"/>
</dbReference>
<dbReference type="InterPro" id="IPR042530">
    <property type="entry name" value="EME1/EME2_C"/>
</dbReference>
<dbReference type="Pfam" id="PF02732">
    <property type="entry name" value="ERCC4"/>
    <property type="match status" value="1"/>
</dbReference>